<feature type="transmembrane region" description="Helical" evidence="15">
    <location>
        <begin position="21"/>
        <end position="44"/>
    </location>
</feature>
<keyword evidence="11 15" id="KW-1133">Transmembrane helix</keyword>
<evidence type="ECO:0000256" key="15">
    <source>
        <dbReference type="SAM" id="Phobius"/>
    </source>
</evidence>
<sequence length="69" mass="7607">MADKEGSISGLTESEAREFHGLFVSSFVGFTVVAIVAHILVWMWRPWLPGPRGYTELMDGATTVASFFV</sequence>
<dbReference type="SUPFAM" id="SSF56918">
    <property type="entry name" value="Light-harvesting complex subunits"/>
    <property type="match status" value="1"/>
</dbReference>
<accession>A0A848EJ23</accession>
<dbReference type="Pfam" id="PF00556">
    <property type="entry name" value="LHC"/>
    <property type="match status" value="1"/>
</dbReference>
<evidence type="ECO:0000313" key="17">
    <source>
        <dbReference type="EMBL" id="NMJ43388.1"/>
    </source>
</evidence>
<dbReference type="InterPro" id="IPR000066">
    <property type="entry name" value="Antenna_a/b"/>
</dbReference>
<name>A0A848EJ23_9PROT</name>
<dbReference type="GO" id="GO:0030077">
    <property type="term" value="C:plasma membrane light-harvesting complex"/>
    <property type="evidence" value="ECO:0007669"/>
    <property type="project" value="InterPro"/>
</dbReference>
<evidence type="ECO:0000256" key="3">
    <source>
        <dbReference type="ARBA" id="ARBA00011052"/>
    </source>
</evidence>
<evidence type="ECO:0000256" key="4">
    <source>
        <dbReference type="ARBA" id="ARBA00022475"/>
    </source>
</evidence>
<evidence type="ECO:0000256" key="6">
    <source>
        <dbReference type="ARBA" id="ARBA00022549"/>
    </source>
</evidence>
<dbReference type="GO" id="GO:0046872">
    <property type="term" value="F:metal ion binding"/>
    <property type="evidence" value="ECO:0007669"/>
    <property type="project" value="UniProtKB-KW"/>
</dbReference>
<dbReference type="NCBIfam" id="NF040862">
    <property type="entry name" value="pufB_517_ASD"/>
    <property type="match status" value="1"/>
</dbReference>
<keyword evidence="4" id="KW-1003">Cell membrane</keyword>
<dbReference type="InterPro" id="IPR002362">
    <property type="entry name" value="LHB-1/5"/>
</dbReference>
<evidence type="ECO:0000256" key="8">
    <source>
        <dbReference type="ARBA" id="ARBA00022723"/>
    </source>
</evidence>
<dbReference type="EMBL" id="JABBKX010000007">
    <property type="protein sequence ID" value="NMJ43388.1"/>
    <property type="molecule type" value="Genomic_DNA"/>
</dbReference>
<evidence type="ECO:0000259" key="16">
    <source>
        <dbReference type="Pfam" id="PF00556"/>
    </source>
</evidence>
<keyword evidence="14" id="KW-0437">Light-harvesting polypeptide</keyword>
<evidence type="ECO:0000313" key="18">
    <source>
        <dbReference type="Proteomes" id="UP000548582"/>
    </source>
</evidence>
<dbReference type="GO" id="GO:0019684">
    <property type="term" value="P:photosynthesis, light reaction"/>
    <property type="evidence" value="ECO:0007669"/>
    <property type="project" value="InterPro"/>
</dbReference>
<comment type="subcellular location">
    <subcellularLocation>
        <location evidence="2">Cell inner membrane</location>
        <topology evidence="2">Single-pass type II membrane protein</topology>
    </subcellularLocation>
</comment>
<keyword evidence="18" id="KW-1185">Reference proteome</keyword>
<gene>
    <name evidence="17" type="ORF">GWK16_19220</name>
</gene>
<dbReference type="AlphaFoldDB" id="A0A848EJ23"/>
<comment type="caution">
    <text evidence="17">The sequence shown here is derived from an EMBL/GenBank/DDBJ whole genome shotgun (WGS) entry which is preliminary data.</text>
</comment>
<proteinExistence type="inferred from homology"/>
<dbReference type="PRINTS" id="PR00674">
    <property type="entry name" value="LIGHTHARVSTB"/>
</dbReference>
<keyword evidence="5" id="KW-0148">Chlorophyll</keyword>
<evidence type="ECO:0000256" key="5">
    <source>
        <dbReference type="ARBA" id="ARBA00022494"/>
    </source>
</evidence>
<dbReference type="GO" id="GO:0005886">
    <property type="term" value="C:plasma membrane"/>
    <property type="evidence" value="ECO:0007669"/>
    <property type="project" value="UniProtKB-SubCell"/>
</dbReference>
<dbReference type="InterPro" id="IPR023624">
    <property type="entry name" value="Antenna_beta_dom_sf"/>
</dbReference>
<keyword evidence="12" id="KW-0157">Chromophore</keyword>
<evidence type="ECO:0000256" key="11">
    <source>
        <dbReference type="ARBA" id="ARBA00022989"/>
    </source>
</evidence>
<feature type="domain" description="Antenna complex alpha/beta subunit" evidence="16">
    <location>
        <begin position="14"/>
        <end position="48"/>
    </location>
</feature>
<evidence type="ECO:0000256" key="7">
    <source>
        <dbReference type="ARBA" id="ARBA00022692"/>
    </source>
</evidence>
<comment type="similarity">
    <text evidence="3">Belongs to the antenna complex beta subunit family.</text>
</comment>
<evidence type="ECO:0000256" key="13">
    <source>
        <dbReference type="ARBA" id="ARBA00023136"/>
    </source>
</evidence>
<keyword evidence="13 15" id="KW-0472">Membrane</keyword>
<evidence type="ECO:0000256" key="14">
    <source>
        <dbReference type="ARBA" id="ARBA00023243"/>
    </source>
</evidence>
<comment type="function">
    <text evidence="1">Antenna complexes are light-harvesting systems, which transfer the excitation energy to the reaction centers.</text>
</comment>
<evidence type="ECO:0000256" key="9">
    <source>
        <dbReference type="ARBA" id="ARBA00022842"/>
    </source>
</evidence>
<dbReference type="GO" id="GO:0042314">
    <property type="term" value="F:bacteriochlorophyll binding"/>
    <property type="evidence" value="ECO:0007669"/>
    <property type="project" value="UniProtKB-KW"/>
</dbReference>
<evidence type="ECO:0000256" key="10">
    <source>
        <dbReference type="ARBA" id="ARBA00022956"/>
    </source>
</evidence>
<keyword evidence="10" id="KW-0076">Bacteriochlorophyll</keyword>
<reference evidence="17 18" key="1">
    <citation type="submission" date="2020-03" db="EMBL/GenBank/DDBJ databases">
        <authorList>
            <person name="Sun Q."/>
        </authorList>
    </citation>
    <scope>NUCLEOTIDE SEQUENCE [LARGE SCALE GENOMIC DNA]</scope>
    <source>
        <strain evidence="17 18">JC162</strain>
    </source>
</reference>
<dbReference type="InterPro" id="IPR035889">
    <property type="entry name" value="Light-harvesting_complex"/>
</dbReference>
<evidence type="ECO:0000256" key="12">
    <source>
        <dbReference type="ARBA" id="ARBA00022991"/>
    </source>
</evidence>
<organism evidence="17 18">
    <name type="scientific">Neoroseomonas marina</name>
    <dbReference type="NCBI Taxonomy" id="1232220"/>
    <lineage>
        <taxon>Bacteria</taxon>
        <taxon>Pseudomonadati</taxon>
        <taxon>Pseudomonadota</taxon>
        <taxon>Alphaproteobacteria</taxon>
        <taxon>Acetobacterales</taxon>
        <taxon>Acetobacteraceae</taxon>
        <taxon>Neoroseomonas</taxon>
    </lineage>
</organism>
<keyword evidence="6" id="KW-0042">Antenna complex</keyword>
<keyword evidence="9" id="KW-0460">Magnesium</keyword>
<dbReference type="Proteomes" id="UP000548582">
    <property type="component" value="Unassembled WGS sequence"/>
</dbReference>
<keyword evidence="8" id="KW-0479">Metal-binding</keyword>
<evidence type="ECO:0000256" key="2">
    <source>
        <dbReference type="ARBA" id="ARBA00004249"/>
    </source>
</evidence>
<dbReference type="InterPro" id="IPR023623">
    <property type="entry name" value="Antenna_beta_CS"/>
</dbReference>
<keyword evidence="7 15" id="KW-0812">Transmembrane</keyword>
<evidence type="ECO:0000256" key="1">
    <source>
        <dbReference type="ARBA" id="ARBA00002455"/>
    </source>
</evidence>
<dbReference type="RefSeq" id="WP_168043585.1">
    <property type="nucleotide sequence ID" value="NZ_JABBKX010000007.1"/>
</dbReference>
<dbReference type="PROSITE" id="PS00969">
    <property type="entry name" value="ANTENNA_COMP_BETA"/>
    <property type="match status" value="1"/>
</dbReference>
<dbReference type="Gene3D" id="1.20.5.250">
    <property type="match status" value="1"/>
</dbReference>
<protein>
    <submittedName>
        <fullName evidence="17">Light-harvesting protein</fullName>
    </submittedName>
</protein>